<feature type="transmembrane region" description="Helical" evidence="1">
    <location>
        <begin position="35"/>
        <end position="56"/>
    </location>
</feature>
<comment type="caution">
    <text evidence="2">The sequence shown here is derived from an EMBL/GenBank/DDBJ whole genome shotgun (WGS) entry which is preliminary data.</text>
</comment>
<organism evidence="2">
    <name type="scientific">bioreactor metagenome</name>
    <dbReference type="NCBI Taxonomy" id="1076179"/>
    <lineage>
        <taxon>unclassified sequences</taxon>
        <taxon>metagenomes</taxon>
        <taxon>ecological metagenomes</taxon>
    </lineage>
</organism>
<keyword evidence="1" id="KW-0472">Membrane</keyword>
<evidence type="ECO:0000256" key="1">
    <source>
        <dbReference type="SAM" id="Phobius"/>
    </source>
</evidence>
<evidence type="ECO:0000313" key="2">
    <source>
        <dbReference type="EMBL" id="MPM64300.1"/>
    </source>
</evidence>
<gene>
    <name evidence="2" type="ORF">SDC9_111186</name>
</gene>
<proteinExistence type="predicted"/>
<keyword evidence="1" id="KW-0812">Transmembrane</keyword>
<keyword evidence="1" id="KW-1133">Transmembrane helix</keyword>
<dbReference type="AlphaFoldDB" id="A0A645BFT1"/>
<protein>
    <submittedName>
        <fullName evidence="2">Uncharacterized protein</fullName>
    </submittedName>
</protein>
<dbReference type="EMBL" id="VSSQ01019871">
    <property type="protein sequence ID" value="MPM64300.1"/>
    <property type="molecule type" value="Genomic_DNA"/>
</dbReference>
<sequence length="65" mass="7452">MIMVILKDTTVVVNLFLFLLTLRNAILVVKEAFFLIPFVLCMPFFIFLPFSFKLLLDVIASIGEI</sequence>
<accession>A0A645BFT1</accession>
<name>A0A645BFT1_9ZZZZ</name>
<reference evidence="2" key="1">
    <citation type="submission" date="2019-08" db="EMBL/GenBank/DDBJ databases">
        <authorList>
            <person name="Kucharzyk K."/>
            <person name="Murdoch R.W."/>
            <person name="Higgins S."/>
            <person name="Loffler F."/>
        </authorList>
    </citation>
    <scope>NUCLEOTIDE SEQUENCE</scope>
</reference>